<feature type="domain" description="HTH tetR-type" evidence="5">
    <location>
        <begin position="10"/>
        <end position="70"/>
    </location>
</feature>
<name>A0ABQ4TQJ0_9HYPH</name>
<dbReference type="SUPFAM" id="SSF46689">
    <property type="entry name" value="Homeodomain-like"/>
    <property type="match status" value="1"/>
</dbReference>
<dbReference type="PANTHER" id="PTHR30055:SF234">
    <property type="entry name" value="HTH-TYPE TRANSCRIPTIONAL REGULATOR BETI"/>
    <property type="match status" value="1"/>
</dbReference>
<dbReference type="Pfam" id="PF00440">
    <property type="entry name" value="TetR_N"/>
    <property type="match status" value="1"/>
</dbReference>
<evidence type="ECO:0000256" key="1">
    <source>
        <dbReference type="ARBA" id="ARBA00023015"/>
    </source>
</evidence>
<dbReference type="Proteomes" id="UP001055101">
    <property type="component" value="Unassembled WGS sequence"/>
</dbReference>
<evidence type="ECO:0000256" key="3">
    <source>
        <dbReference type="ARBA" id="ARBA00023163"/>
    </source>
</evidence>
<comment type="caution">
    <text evidence="6">The sequence shown here is derived from an EMBL/GenBank/DDBJ whole genome shotgun (WGS) entry which is preliminary data.</text>
</comment>
<accession>A0ABQ4TQJ0</accession>
<evidence type="ECO:0000259" key="5">
    <source>
        <dbReference type="PROSITE" id="PS50977"/>
    </source>
</evidence>
<keyword evidence="2 4" id="KW-0238">DNA-binding</keyword>
<evidence type="ECO:0000313" key="6">
    <source>
        <dbReference type="EMBL" id="GJE56377.1"/>
    </source>
</evidence>
<evidence type="ECO:0000256" key="2">
    <source>
        <dbReference type="ARBA" id="ARBA00023125"/>
    </source>
</evidence>
<dbReference type="InterPro" id="IPR041479">
    <property type="entry name" value="TetR_CgmR_C"/>
</dbReference>
<sequence>MESKARRRREDRPEIILDAAEGVLRGLGARGLTIDAVAAEAGLSKGGVLHHYASKDALICALVTRKLRRLREGIAGHEARQQPESASPPLAMVANARQTYGEEHGFPRALLLASAETPDALADFRGFIAERLALMSDAEGRPGAGAVLLFAIVGLMIGRTLGFHDLSGEEADRIFDALDAAARDLPNP</sequence>
<keyword evidence="1" id="KW-0805">Transcription regulation</keyword>
<dbReference type="PANTHER" id="PTHR30055">
    <property type="entry name" value="HTH-TYPE TRANSCRIPTIONAL REGULATOR RUTR"/>
    <property type="match status" value="1"/>
</dbReference>
<dbReference type="PRINTS" id="PR00455">
    <property type="entry name" value="HTHTETR"/>
</dbReference>
<organism evidence="6 7">
    <name type="scientific">Methylobacterium thuringiense</name>
    <dbReference type="NCBI Taxonomy" id="1003091"/>
    <lineage>
        <taxon>Bacteria</taxon>
        <taxon>Pseudomonadati</taxon>
        <taxon>Pseudomonadota</taxon>
        <taxon>Alphaproteobacteria</taxon>
        <taxon>Hyphomicrobiales</taxon>
        <taxon>Methylobacteriaceae</taxon>
        <taxon>Methylobacterium</taxon>
    </lineage>
</organism>
<feature type="DNA-binding region" description="H-T-H motif" evidence="4">
    <location>
        <begin position="33"/>
        <end position="52"/>
    </location>
</feature>
<proteinExistence type="predicted"/>
<dbReference type="PROSITE" id="PS50977">
    <property type="entry name" value="HTH_TETR_2"/>
    <property type="match status" value="1"/>
</dbReference>
<protein>
    <submittedName>
        <fullName evidence="6">HTH-type transcriptional regulator BetI</fullName>
    </submittedName>
</protein>
<evidence type="ECO:0000313" key="7">
    <source>
        <dbReference type="Proteomes" id="UP001055101"/>
    </source>
</evidence>
<dbReference type="EMBL" id="BPRA01000012">
    <property type="protein sequence ID" value="GJE56377.1"/>
    <property type="molecule type" value="Genomic_DNA"/>
</dbReference>
<keyword evidence="7" id="KW-1185">Reference proteome</keyword>
<dbReference type="RefSeq" id="WP_147818704.1">
    <property type="nucleotide sequence ID" value="NZ_BPRA01000012.1"/>
</dbReference>
<reference evidence="6" key="1">
    <citation type="journal article" date="2021" name="Front. Microbiol.">
        <title>Comprehensive Comparative Genomics and Phenotyping of Methylobacterium Species.</title>
        <authorList>
            <person name="Alessa O."/>
            <person name="Ogura Y."/>
            <person name="Fujitani Y."/>
            <person name="Takami H."/>
            <person name="Hayashi T."/>
            <person name="Sahin N."/>
            <person name="Tani A."/>
        </authorList>
    </citation>
    <scope>NUCLEOTIDE SEQUENCE</scope>
    <source>
        <strain evidence="6">DSM 23674</strain>
    </source>
</reference>
<evidence type="ECO:0000256" key="4">
    <source>
        <dbReference type="PROSITE-ProRule" id="PRU00335"/>
    </source>
</evidence>
<gene>
    <name evidence="6" type="primary">betI_1</name>
    <name evidence="6" type="ORF">EKPJFOCH_2881</name>
</gene>
<dbReference type="InterPro" id="IPR050109">
    <property type="entry name" value="HTH-type_TetR-like_transc_reg"/>
</dbReference>
<dbReference type="Pfam" id="PF17937">
    <property type="entry name" value="TetR_C_28"/>
    <property type="match status" value="1"/>
</dbReference>
<keyword evidence="3" id="KW-0804">Transcription</keyword>
<reference evidence="6" key="2">
    <citation type="submission" date="2021-08" db="EMBL/GenBank/DDBJ databases">
        <authorList>
            <person name="Tani A."/>
            <person name="Ola A."/>
            <person name="Ogura Y."/>
            <person name="Katsura K."/>
            <person name="Hayashi T."/>
        </authorList>
    </citation>
    <scope>NUCLEOTIDE SEQUENCE</scope>
    <source>
        <strain evidence="6">DSM 23674</strain>
    </source>
</reference>
<dbReference type="Gene3D" id="1.10.357.10">
    <property type="entry name" value="Tetracycline Repressor, domain 2"/>
    <property type="match status" value="1"/>
</dbReference>
<dbReference type="InterPro" id="IPR009057">
    <property type="entry name" value="Homeodomain-like_sf"/>
</dbReference>
<dbReference type="InterPro" id="IPR001647">
    <property type="entry name" value="HTH_TetR"/>
</dbReference>